<keyword evidence="5" id="KW-1185">Reference proteome</keyword>
<accession>A0A196SGW2</accession>
<feature type="site" description="Interaction with phosphoserine on interacting protein" evidence="2">
    <location>
        <position position="41"/>
    </location>
</feature>
<dbReference type="SMART" id="SM00101">
    <property type="entry name" value="14_3_3"/>
    <property type="match status" value="1"/>
</dbReference>
<evidence type="ECO:0000256" key="2">
    <source>
        <dbReference type="PIRSR" id="PIRSR000868-1"/>
    </source>
</evidence>
<dbReference type="EMBL" id="LXWW01000162">
    <property type="protein sequence ID" value="OAO15204.1"/>
    <property type="molecule type" value="Genomic_DNA"/>
</dbReference>
<evidence type="ECO:0000313" key="4">
    <source>
        <dbReference type="EMBL" id="OAO15204.1"/>
    </source>
</evidence>
<dbReference type="AlphaFoldDB" id="A0A196SGW2"/>
<feature type="domain" description="14-3-3" evidence="3">
    <location>
        <begin position="1"/>
        <end position="215"/>
    </location>
</feature>
<name>A0A196SGW2_BLAHN</name>
<dbReference type="Pfam" id="PF00244">
    <property type="entry name" value="14-3-3"/>
    <property type="match status" value="1"/>
</dbReference>
<proteinExistence type="inferred from homology"/>
<protein>
    <submittedName>
        <fullName evidence="4">14-3-3 protein</fullName>
    </submittedName>
</protein>
<dbReference type="PIRSF" id="PIRSF000868">
    <property type="entry name" value="14-3-3"/>
    <property type="match status" value="1"/>
</dbReference>
<evidence type="ECO:0000256" key="1">
    <source>
        <dbReference type="ARBA" id="ARBA00006141"/>
    </source>
</evidence>
<dbReference type="Gene3D" id="1.20.190.20">
    <property type="entry name" value="14-3-3 domain"/>
    <property type="match status" value="1"/>
</dbReference>
<sequence>MISYLRPVLTTPAEGSSYVILSDKEKNMFSVAYKSITSNQRNSIRVLQMALKKPDVADNKEICDEITTFMETLKGELKNKLLENPDLSPEDFVFYYKMIGDYYRYLAEFMEGKEKEEIAGKANDAYQKAVDAGAKGKLSPCSLSILGLALNLSVFYYEILGDSVRARELAEKTYNDACDAIQGDEDVNKEAFQILPLLKDNLSLWKAEEEDKNRK</sequence>
<dbReference type="PRINTS" id="PR00305">
    <property type="entry name" value="1433ZETA"/>
</dbReference>
<comment type="similarity">
    <text evidence="1">Belongs to the 14-3-3 family.</text>
</comment>
<dbReference type="PANTHER" id="PTHR18860">
    <property type="entry name" value="14-3-3 PROTEIN"/>
    <property type="match status" value="1"/>
</dbReference>
<dbReference type="InterPro" id="IPR036815">
    <property type="entry name" value="14-3-3_dom_sf"/>
</dbReference>
<organism evidence="4 5">
    <name type="scientific">Blastocystis sp. subtype 1 (strain ATCC 50177 / NandII)</name>
    <dbReference type="NCBI Taxonomy" id="478820"/>
    <lineage>
        <taxon>Eukaryota</taxon>
        <taxon>Sar</taxon>
        <taxon>Stramenopiles</taxon>
        <taxon>Bigyra</taxon>
        <taxon>Opalozoa</taxon>
        <taxon>Opalinata</taxon>
        <taxon>Blastocystidae</taxon>
        <taxon>Blastocystis</taxon>
    </lineage>
</organism>
<reference evidence="4 5" key="1">
    <citation type="submission" date="2016-05" db="EMBL/GenBank/DDBJ databases">
        <title>Nuclear genome of Blastocystis sp. subtype 1 NandII.</title>
        <authorList>
            <person name="Gentekaki E."/>
            <person name="Curtis B."/>
            <person name="Stairs C."/>
            <person name="Eme L."/>
            <person name="Herman E."/>
            <person name="Klimes V."/>
            <person name="Arias M.C."/>
            <person name="Elias M."/>
            <person name="Hilliou F."/>
            <person name="Klute M."/>
            <person name="Malik S.-B."/>
            <person name="Pightling A."/>
            <person name="Rachubinski R."/>
            <person name="Salas D."/>
            <person name="Schlacht A."/>
            <person name="Suga H."/>
            <person name="Archibald J."/>
            <person name="Ball S.G."/>
            <person name="Clark G."/>
            <person name="Dacks J."/>
            <person name="Van Der Giezen M."/>
            <person name="Tsaousis A."/>
            <person name="Roger A."/>
        </authorList>
    </citation>
    <scope>NUCLEOTIDE SEQUENCE [LARGE SCALE GENOMIC DNA]</scope>
    <source>
        <strain evidence="5">ATCC 50177 / NandII</strain>
    </source>
</reference>
<dbReference type="SUPFAM" id="SSF48445">
    <property type="entry name" value="14-3-3 protein"/>
    <property type="match status" value="1"/>
</dbReference>
<dbReference type="STRING" id="478820.A0A196SGW2"/>
<dbReference type="OrthoDB" id="10538022at2759"/>
<feature type="site" description="Interaction with phosphoserine on interacting protein" evidence="2">
    <location>
        <position position="104"/>
    </location>
</feature>
<dbReference type="CDD" id="cd08774">
    <property type="entry name" value="14-3-3"/>
    <property type="match status" value="1"/>
</dbReference>
<gene>
    <name evidence="4" type="ORF">AV274_3075</name>
</gene>
<comment type="caution">
    <text evidence="4">The sequence shown here is derived from an EMBL/GenBank/DDBJ whole genome shotgun (WGS) entry which is preliminary data.</text>
</comment>
<dbReference type="Proteomes" id="UP000078348">
    <property type="component" value="Unassembled WGS sequence"/>
</dbReference>
<dbReference type="InterPro" id="IPR023410">
    <property type="entry name" value="14-3-3_domain"/>
</dbReference>
<dbReference type="InterPro" id="IPR000308">
    <property type="entry name" value="14-3-3"/>
</dbReference>
<evidence type="ECO:0000259" key="3">
    <source>
        <dbReference type="SMART" id="SM00101"/>
    </source>
</evidence>
<evidence type="ECO:0000313" key="5">
    <source>
        <dbReference type="Proteomes" id="UP000078348"/>
    </source>
</evidence>